<evidence type="ECO:0008006" key="3">
    <source>
        <dbReference type="Google" id="ProtNLM"/>
    </source>
</evidence>
<evidence type="ECO:0000313" key="1">
    <source>
        <dbReference type="EMBL" id="AWV91158.1"/>
    </source>
</evidence>
<reference evidence="1 2" key="1">
    <citation type="submission" date="2018-06" db="EMBL/GenBank/DDBJ databases">
        <title>Lujinxingia sediminis gen. nov. sp. nov., a new facultative anaerobic member of the class Deltaproteobacteria, and proposal of Lujinxingaceae fam. nov.</title>
        <authorList>
            <person name="Guo L.-Y."/>
            <person name="Li C.-M."/>
            <person name="Wang S."/>
            <person name="Du Z.-J."/>
        </authorList>
    </citation>
    <scope>NUCLEOTIDE SEQUENCE [LARGE SCALE GENOMIC DNA]</scope>
    <source>
        <strain evidence="1 2">FA350</strain>
    </source>
</reference>
<gene>
    <name evidence="1" type="ORF">DN745_18235</name>
</gene>
<dbReference type="Proteomes" id="UP000249799">
    <property type="component" value="Chromosome"/>
</dbReference>
<dbReference type="KEGG" id="bsed:DN745_18235"/>
<dbReference type="EMBL" id="CP030032">
    <property type="protein sequence ID" value="AWV91158.1"/>
    <property type="molecule type" value="Genomic_DNA"/>
</dbReference>
<evidence type="ECO:0000313" key="2">
    <source>
        <dbReference type="Proteomes" id="UP000249799"/>
    </source>
</evidence>
<keyword evidence="2" id="KW-1185">Reference proteome</keyword>
<dbReference type="OrthoDB" id="5489420at2"/>
<organism evidence="1 2">
    <name type="scientific">Bradymonas sediminis</name>
    <dbReference type="NCBI Taxonomy" id="1548548"/>
    <lineage>
        <taxon>Bacteria</taxon>
        <taxon>Deltaproteobacteria</taxon>
        <taxon>Bradymonadales</taxon>
        <taxon>Bradymonadaceae</taxon>
        <taxon>Bradymonas</taxon>
    </lineage>
</organism>
<protein>
    <recommendedName>
        <fullName evidence="3">DUF5689 domain-containing protein</fullName>
    </recommendedName>
</protein>
<proteinExistence type="predicted"/>
<sequence>MGACADAEGPLNPEDYYSQGTSTQVLEPIGFSDKKYAERGEDSIAFQGETSIADTLALITATESERTWYGFSPLDPYPLGGDRTFGDNCDPFQNPNYPEPIRKIDELPTVIEGVVTLHPRYFQKIRVCGEDQRYYGAYFLQDDTGGILILKDSRVTDFTFGQRVRLRVRGLYKSFDSYAVVTFDNEEVVDPGTKHDIYFEEATEALDFDDIGQVRRVRGTIYSEPTSTNFNAMFIRDENGVSYAASIDRELAQRNIGLKNGVSVQLTGPVVNSYGDFVVLISSLGQIERLDD</sequence>
<accession>A0A2Z4FR94</accession>
<dbReference type="AlphaFoldDB" id="A0A2Z4FR94"/>
<name>A0A2Z4FR94_9DELT</name>